<dbReference type="AlphaFoldDB" id="A0A0J7L6R2"/>
<keyword evidence="1" id="KW-0472">Membrane</keyword>
<comment type="caution">
    <text evidence="2">The sequence shown here is derived from an EMBL/GenBank/DDBJ whole genome shotgun (WGS) entry which is preliminary data.</text>
</comment>
<keyword evidence="1" id="KW-1133">Transmembrane helix</keyword>
<organism evidence="2 3">
    <name type="scientific">Chryseobacterium angstadtii</name>
    <dbReference type="NCBI Taxonomy" id="558151"/>
    <lineage>
        <taxon>Bacteria</taxon>
        <taxon>Pseudomonadati</taxon>
        <taxon>Bacteroidota</taxon>
        <taxon>Flavobacteriia</taxon>
        <taxon>Flavobacteriales</taxon>
        <taxon>Weeksellaceae</taxon>
        <taxon>Chryseobacterium group</taxon>
        <taxon>Chryseobacterium</taxon>
    </lineage>
</organism>
<protein>
    <submittedName>
        <fullName evidence="2">Uncharacterized protein</fullName>
    </submittedName>
</protein>
<dbReference type="EMBL" id="LFND01000003">
    <property type="protein sequence ID" value="KMQ64755.1"/>
    <property type="molecule type" value="Genomic_DNA"/>
</dbReference>
<gene>
    <name evidence="2" type="ORF">ACM46_11000</name>
</gene>
<sequence>MMKHNNFIFLQKVFGITLCLSVFIILADCSHSSTNNESEAIKTTFLVTCITIATIFIVLYISKKIKRKE</sequence>
<proteinExistence type="predicted"/>
<feature type="transmembrane region" description="Helical" evidence="1">
    <location>
        <begin position="43"/>
        <end position="61"/>
    </location>
</feature>
<accession>A0A0J7L6R2</accession>
<name>A0A0J7L6R2_9FLAO</name>
<dbReference type="STRING" id="558151.ACM46_11000"/>
<keyword evidence="3" id="KW-1185">Reference proteome</keyword>
<dbReference type="PATRIC" id="fig|558151.6.peg.2324"/>
<dbReference type="Proteomes" id="UP000036261">
    <property type="component" value="Unassembled WGS sequence"/>
</dbReference>
<keyword evidence="1" id="KW-0812">Transmembrane</keyword>
<reference evidence="2 3" key="1">
    <citation type="journal article" date="2013" name="Int. J. Syst. Evol. Microbiol.">
        <title>Chryseobacterium angstadtii sp. nov., isolated from a newt tank.</title>
        <authorList>
            <person name="Kirk K.E."/>
            <person name="Hoffman J.A."/>
            <person name="Smith K.A."/>
            <person name="Strahan B.L."/>
            <person name="Failor K.C."/>
            <person name="Krebs J.E."/>
            <person name="Gale A.N."/>
            <person name="Do T.D."/>
            <person name="Sontag T.C."/>
            <person name="Batties A.M."/>
            <person name="Mistiszyn K."/>
            <person name="Newman J.D."/>
        </authorList>
    </citation>
    <scope>NUCLEOTIDE SEQUENCE [LARGE SCALE GENOMIC DNA]</scope>
    <source>
        <strain evidence="2 3">KM</strain>
    </source>
</reference>
<evidence type="ECO:0000256" key="1">
    <source>
        <dbReference type="SAM" id="Phobius"/>
    </source>
</evidence>
<evidence type="ECO:0000313" key="2">
    <source>
        <dbReference type="EMBL" id="KMQ64755.1"/>
    </source>
</evidence>
<evidence type="ECO:0000313" key="3">
    <source>
        <dbReference type="Proteomes" id="UP000036261"/>
    </source>
</evidence>